<dbReference type="Gene3D" id="3.90.940.20">
    <property type="entry name" value="RPB5-like RNA polymerase subunit"/>
    <property type="match status" value="1"/>
</dbReference>
<dbReference type="PANTHER" id="PTHR10535:SF0">
    <property type="entry name" value="DNA-DIRECTED RNA POLYMERASES I, II, AND III SUBUNIT RPABC1"/>
    <property type="match status" value="1"/>
</dbReference>
<dbReference type="GO" id="GO:0006362">
    <property type="term" value="P:transcription elongation by RNA polymerase I"/>
    <property type="evidence" value="ECO:0007669"/>
    <property type="project" value="TreeGrafter"/>
</dbReference>
<keyword evidence="4" id="KW-0240">DNA-directed RNA polymerase</keyword>
<dbReference type="SUPFAM" id="SSF53036">
    <property type="entry name" value="Eukaryotic RPB5 N-terminal domain"/>
    <property type="match status" value="1"/>
</dbReference>
<feature type="domain" description="RNA polymerase subunit H/Rpb5 C-terminal" evidence="3">
    <location>
        <begin position="123"/>
        <end position="197"/>
    </location>
</feature>
<dbReference type="PROSITE" id="PS01110">
    <property type="entry name" value="RNA_POL_H_23KD"/>
    <property type="match status" value="1"/>
</dbReference>
<evidence type="ECO:0000259" key="3">
    <source>
        <dbReference type="Pfam" id="PF01191"/>
    </source>
</evidence>
<dbReference type="EMBL" id="KY322437">
    <property type="protein sequence ID" value="AUF82170.1"/>
    <property type="molecule type" value="Genomic_DNA"/>
</dbReference>
<evidence type="ECO:0000313" key="5">
    <source>
        <dbReference type="Proteomes" id="UP000244773"/>
    </source>
</evidence>
<keyword evidence="5" id="KW-1185">Reference proteome</keyword>
<name>A0A2P0VMR7_9VIRU</name>
<reference evidence="4" key="1">
    <citation type="journal article" date="2018" name="Virology">
        <title>A giant virus infecting green algae encodes key fermentation genes.</title>
        <authorList>
            <person name="Schvarcz C.R."/>
            <person name="Steward G.F."/>
        </authorList>
    </citation>
    <scope>NUCLEOTIDE SEQUENCE [LARGE SCALE GENOMIC DNA]</scope>
</reference>
<dbReference type="GO" id="GO:0003677">
    <property type="term" value="F:DNA binding"/>
    <property type="evidence" value="ECO:0007669"/>
    <property type="project" value="InterPro"/>
</dbReference>
<protein>
    <submittedName>
        <fullName evidence="4">DNA-directed RNA polymerase subunit Rpb5</fullName>
    </submittedName>
</protein>
<dbReference type="PANTHER" id="PTHR10535">
    <property type="entry name" value="DNA-DIRECTED RNA POLYMERASES I, II, AND III SUBUNIT RPABC1"/>
    <property type="match status" value="1"/>
</dbReference>
<dbReference type="InterPro" id="IPR000783">
    <property type="entry name" value="RNA_pol_subH/Rpb5_C"/>
</dbReference>
<sequence length="202" mass="22470">MEIEDQVVKAWRTSREMLKDRGLDVTENVGDLEVASMAKEAFTFGLEIAPTVYVVFHTSLQSVKKQDVFSSAEGASHIVLILNTKNTIGGSSKPNNATVKSQYTEAEARGVNIEIFTLKEMQYNVSKHVLVPEHKHIKGDTNVSDVLKQLCVKNRYLLPAISPEDPMARYLGLKIGDVIKVKRPSMTSGISIAYRCCRKVKT</sequence>
<dbReference type="InterPro" id="IPR036710">
    <property type="entry name" value="RNA_pol_Rpb5_N_sf"/>
</dbReference>
<organism evidence="4">
    <name type="scientific">Tetraselmis virus 1</name>
    <dbReference type="NCBI Taxonomy" id="2060617"/>
    <lineage>
        <taxon>Viruses</taxon>
        <taxon>Varidnaviria</taxon>
        <taxon>Bamfordvirae</taxon>
        <taxon>Nucleocytoviricota</taxon>
        <taxon>Megaviricetes</taxon>
        <taxon>Imitervirales</taxon>
        <taxon>Allomimiviridae</taxon>
        <taxon>Oceanusvirus</taxon>
        <taxon>Oceanusvirus kaneohense</taxon>
    </lineage>
</organism>
<dbReference type="Pfam" id="PF01191">
    <property type="entry name" value="RNA_pol_Rpb5_C"/>
    <property type="match status" value="1"/>
</dbReference>
<keyword evidence="1" id="KW-0804">Transcription</keyword>
<dbReference type="GO" id="GO:0006366">
    <property type="term" value="P:transcription by RNA polymerase II"/>
    <property type="evidence" value="ECO:0007669"/>
    <property type="project" value="TreeGrafter"/>
</dbReference>
<comment type="similarity">
    <text evidence="2">Belongs to the archaeal Rpo5/eukaryotic RPB5 RNA polymerase subunit family.</text>
</comment>
<evidence type="ECO:0000256" key="1">
    <source>
        <dbReference type="ARBA" id="ARBA00023163"/>
    </source>
</evidence>
<dbReference type="Proteomes" id="UP000244773">
    <property type="component" value="Segment"/>
</dbReference>
<dbReference type="InterPro" id="IPR020608">
    <property type="entry name" value="RNA_pol_subH/Rpb5_CS"/>
</dbReference>
<dbReference type="GO" id="GO:0000428">
    <property type="term" value="C:DNA-directed RNA polymerase complex"/>
    <property type="evidence" value="ECO:0007669"/>
    <property type="project" value="UniProtKB-KW"/>
</dbReference>
<gene>
    <name evidence="4" type="ORF">TetV_078</name>
</gene>
<accession>A0A2P0VMR7</accession>
<evidence type="ECO:0000256" key="2">
    <source>
        <dbReference type="ARBA" id="ARBA00025765"/>
    </source>
</evidence>
<dbReference type="GO" id="GO:0003899">
    <property type="term" value="F:DNA-directed RNA polymerase activity"/>
    <property type="evidence" value="ECO:0007669"/>
    <property type="project" value="InterPro"/>
</dbReference>
<dbReference type="GO" id="GO:0042797">
    <property type="term" value="P:tRNA transcription by RNA polymerase III"/>
    <property type="evidence" value="ECO:0007669"/>
    <property type="project" value="TreeGrafter"/>
</dbReference>
<dbReference type="InterPro" id="IPR014381">
    <property type="entry name" value="Arch_Rpo5/euc_Rpb5"/>
</dbReference>
<evidence type="ECO:0000313" key="4">
    <source>
        <dbReference type="EMBL" id="AUF82170.1"/>
    </source>
</evidence>
<dbReference type="PIRSF" id="PIRSF000747">
    <property type="entry name" value="RPB5"/>
    <property type="match status" value="1"/>
</dbReference>
<dbReference type="InterPro" id="IPR035913">
    <property type="entry name" value="RPB5-like_sf"/>
</dbReference>
<proteinExistence type="inferred from homology"/>
<dbReference type="SUPFAM" id="SSF55287">
    <property type="entry name" value="RPB5-like RNA polymerase subunit"/>
    <property type="match status" value="1"/>
</dbReference>